<evidence type="ECO:0000313" key="4">
    <source>
        <dbReference type="Proteomes" id="UP000184330"/>
    </source>
</evidence>
<proteinExistence type="predicted"/>
<dbReference type="AlphaFoldDB" id="A0A1L7X3U8"/>
<keyword evidence="2" id="KW-0732">Signal</keyword>
<reference evidence="3 4" key="1">
    <citation type="submission" date="2016-03" db="EMBL/GenBank/DDBJ databases">
        <authorList>
            <person name="Ploux O."/>
        </authorList>
    </citation>
    <scope>NUCLEOTIDE SEQUENCE [LARGE SCALE GENOMIC DNA]</scope>
    <source>
        <strain evidence="3 4">UAMH 11012</strain>
    </source>
</reference>
<feature type="chain" id="PRO_5012205522" description="Extracellular membrane protein CFEM domain-containing protein" evidence="2">
    <location>
        <begin position="21"/>
        <end position="165"/>
    </location>
</feature>
<evidence type="ECO:0000256" key="1">
    <source>
        <dbReference type="SAM" id="MobiDB-lite"/>
    </source>
</evidence>
<evidence type="ECO:0000313" key="3">
    <source>
        <dbReference type="EMBL" id="CZR59689.1"/>
    </source>
</evidence>
<evidence type="ECO:0008006" key="5">
    <source>
        <dbReference type="Google" id="ProtNLM"/>
    </source>
</evidence>
<name>A0A1L7X3U8_9HELO</name>
<dbReference type="EMBL" id="FJOG01000014">
    <property type="protein sequence ID" value="CZR59689.1"/>
    <property type="molecule type" value="Genomic_DNA"/>
</dbReference>
<feature type="region of interest" description="Disordered" evidence="1">
    <location>
        <begin position="86"/>
        <end position="145"/>
    </location>
</feature>
<accession>A0A1L7X3U8</accession>
<dbReference type="Proteomes" id="UP000184330">
    <property type="component" value="Unassembled WGS sequence"/>
</dbReference>
<sequence>MYASSTFFTAILALAHIAVAATPPACLIAAMGAQSNPADLKALCGSLESQVYGNITEKCSGSAESAAISVYSATCLASASVTISIPSSTSSSASTTGTGKTSTTGTASGSATGSSTAKATGSGSSSTGTATGTAASATGTNSAGSNSPQFAVVLLAAGFLGQYLL</sequence>
<evidence type="ECO:0000256" key="2">
    <source>
        <dbReference type="SAM" id="SignalP"/>
    </source>
</evidence>
<dbReference type="OrthoDB" id="4776947at2759"/>
<keyword evidence="4" id="KW-1185">Reference proteome</keyword>
<feature type="compositionally biased region" description="Low complexity" evidence="1">
    <location>
        <begin position="87"/>
        <end position="145"/>
    </location>
</feature>
<organism evidence="3 4">
    <name type="scientific">Phialocephala subalpina</name>
    <dbReference type="NCBI Taxonomy" id="576137"/>
    <lineage>
        <taxon>Eukaryota</taxon>
        <taxon>Fungi</taxon>
        <taxon>Dikarya</taxon>
        <taxon>Ascomycota</taxon>
        <taxon>Pezizomycotina</taxon>
        <taxon>Leotiomycetes</taxon>
        <taxon>Helotiales</taxon>
        <taxon>Mollisiaceae</taxon>
        <taxon>Phialocephala</taxon>
        <taxon>Phialocephala fortinii species complex</taxon>
    </lineage>
</organism>
<dbReference type="STRING" id="576137.A0A1L7X3U8"/>
<protein>
    <recommendedName>
        <fullName evidence="5">Extracellular membrane protein CFEM domain-containing protein</fullName>
    </recommendedName>
</protein>
<gene>
    <name evidence="3" type="ORF">PAC_09583</name>
</gene>
<feature type="signal peptide" evidence="2">
    <location>
        <begin position="1"/>
        <end position="20"/>
    </location>
</feature>